<keyword evidence="2" id="KW-1185">Reference proteome</keyword>
<dbReference type="RefSeq" id="WP_119671395.1">
    <property type="nucleotide sequence ID" value="NZ_QXED01000013.1"/>
</dbReference>
<gene>
    <name evidence="1" type="ORF">DYU11_29760</name>
</gene>
<evidence type="ECO:0000313" key="1">
    <source>
        <dbReference type="EMBL" id="RIV18144.1"/>
    </source>
</evidence>
<proteinExistence type="predicted"/>
<dbReference type="AlphaFoldDB" id="A0A418LXZ0"/>
<organism evidence="1 2">
    <name type="scientific">Fibrisoma montanum</name>
    <dbReference type="NCBI Taxonomy" id="2305895"/>
    <lineage>
        <taxon>Bacteria</taxon>
        <taxon>Pseudomonadati</taxon>
        <taxon>Bacteroidota</taxon>
        <taxon>Cytophagia</taxon>
        <taxon>Cytophagales</taxon>
        <taxon>Spirosomataceae</taxon>
        <taxon>Fibrisoma</taxon>
    </lineage>
</organism>
<name>A0A418LXZ0_9BACT</name>
<dbReference type="EMBL" id="QXED01000013">
    <property type="protein sequence ID" value="RIV18144.1"/>
    <property type="molecule type" value="Genomic_DNA"/>
</dbReference>
<evidence type="ECO:0000313" key="2">
    <source>
        <dbReference type="Proteomes" id="UP000283523"/>
    </source>
</evidence>
<dbReference type="Proteomes" id="UP000283523">
    <property type="component" value="Unassembled WGS sequence"/>
</dbReference>
<sequence length="84" mass="9444">MANFTVPVGEHTIKIDTSSWNGNEEIMYNDTVVSQKRSFMYLTPHSFTVEENGESVVYEVNTITGVTSHGFIVRRNGIILAHQP</sequence>
<reference evidence="1 2" key="1">
    <citation type="submission" date="2018-08" db="EMBL/GenBank/DDBJ databases">
        <title>Fibrisoma montanum sp. nov., isolated from Danxia mountain soil.</title>
        <authorList>
            <person name="Huang Y."/>
        </authorList>
    </citation>
    <scope>NUCLEOTIDE SEQUENCE [LARGE SCALE GENOMIC DNA]</scope>
    <source>
        <strain evidence="1 2">HYT19</strain>
    </source>
</reference>
<protein>
    <submittedName>
        <fullName evidence="1">Uncharacterized protein</fullName>
    </submittedName>
</protein>
<comment type="caution">
    <text evidence="1">The sequence shown here is derived from an EMBL/GenBank/DDBJ whole genome shotgun (WGS) entry which is preliminary data.</text>
</comment>
<accession>A0A418LXZ0</accession>
<dbReference type="OrthoDB" id="1492845at2"/>